<reference evidence="3 4" key="1">
    <citation type="journal article" date="2018" name="Nat. Ecol. Evol.">
        <title>Pezizomycetes genomes reveal the molecular basis of ectomycorrhizal truffle lifestyle.</title>
        <authorList>
            <person name="Murat C."/>
            <person name="Payen T."/>
            <person name="Noel B."/>
            <person name="Kuo A."/>
            <person name="Morin E."/>
            <person name="Chen J."/>
            <person name="Kohler A."/>
            <person name="Krizsan K."/>
            <person name="Balestrini R."/>
            <person name="Da Silva C."/>
            <person name="Montanini B."/>
            <person name="Hainaut M."/>
            <person name="Levati E."/>
            <person name="Barry K.W."/>
            <person name="Belfiori B."/>
            <person name="Cichocki N."/>
            <person name="Clum A."/>
            <person name="Dockter R.B."/>
            <person name="Fauchery L."/>
            <person name="Guy J."/>
            <person name="Iotti M."/>
            <person name="Le Tacon F."/>
            <person name="Lindquist E.A."/>
            <person name="Lipzen A."/>
            <person name="Malagnac F."/>
            <person name="Mello A."/>
            <person name="Molinier V."/>
            <person name="Miyauchi S."/>
            <person name="Poulain J."/>
            <person name="Riccioni C."/>
            <person name="Rubini A."/>
            <person name="Sitrit Y."/>
            <person name="Splivallo R."/>
            <person name="Traeger S."/>
            <person name="Wang M."/>
            <person name="Zifcakova L."/>
            <person name="Wipf D."/>
            <person name="Zambonelli A."/>
            <person name="Paolocci F."/>
            <person name="Nowrousian M."/>
            <person name="Ottonello S."/>
            <person name="Baldrian P."/>
            <person name="Spatafora J.W."/>
            <person name="Henrissat B."/>
            <person name="Nagy L.G."/>
            <person name="Aury J.M."/>
            <person name="Wincker P."/>
            <person name="Grigoriev I.V."/>
            <person name="Bonfante P."/>
            <person name="Martin F.M."/>
        </authorList>
    </citation>
    <scope>NUCLEOTIDE SEQUENCE [LARGE SCALE GENOMIC DNA]</scope>
    <source>
        <strain evidence="3 4">CCBAS932</strain>
    </source>
</reference>
<feature type="chain" id="PRO_5018200564" evidence="2">
    <location>
        <begin position="17"/>
        <end position="246"/>
    </location>
</feature>
<dbReference type="InParanoid" id="A0A3N4KYQ3"/>
<feature type="signal peptide" evidence="2">
    <location>
        <begin position="1"/>
        <end position="16"/>
    </location>
</feature>
<sequence>MKASIVFFTIASIALAAPLPQYEGLGEEPLYEYFGGVPNYSPYPYQPYEQYGQAQYPPYNPMEEAPPPQLLAPPAPGPLDRPSDHDESAGVPLSAHQIPKPRLPKPPGAGRRLLTKPVSEKPQDKSSLAEKLSNDFEFVEPAPTYADGPVSTAAPVPSTGRPTITEDRTDDNEAVRYHVNVGGVQKGGNGGTTNFHVFSDENGDKMFSNEMDEETERYITENMIPKLGGKRKGKSTPGVWSVFGDN</sequence>
<protein>
    <submittedName>
        <fullName evidence="3">Uncharacterized protein</fullName>
    </submittedName>
</protein>
<feature type="region of interest" description="Disordered" evidence="1">
    <location>
        <begin position="226"/>
        <end position="246"/>
    </location>
</feature>
<evidence type="ECO:0000313" key="4">
    <source>
        <dbReference type="Proteomes" id="UP000277580"/>
    </source>
</evidence>
<gene>
    <name evidence="3" type="ORF">P167DRAFT_603213</name>
</gene>
<keyword evidence="4" id="KW-1185">Reference proteome</keyword>
<dbReference type="OrthoDB" id="5429279at2759"/>
<dbReference type="EMBL" id="ML119112">
    <property type="protein sequence ID" value="RPB15703.1"/>
    <property type="molecule type" value="Genomic_DNA"/>
</dbReference>
<keyword evidence="2" id="KW-0732">Signal</keyword>
<evidence type="ECO:0000313" key="3">
    <source>
        <dbReference type="EMBL" id="RPB15703.1"/>
    </source>
</evidence>
<name>A0A3N4KYQ3_9PEZI</name>
<proteinExistence type="predicted"/>
<feature type="compositionally biased region" description="Pro residues" evidence="1">
    <location>
        <begin position="58"/>
        <end position="79"/>
    </location>
</feature>
<feature type="region of interest" description="Disordered" evidence="1">
    <location>
        <begin position="144"/>
        <end position="167"/>
    </location>
</feature>
<evidence type="ECO:0000256" key="1">
    <source>
        <dbReference type="SAM" id="MobiDB-lite"/>
    </source>
</evidence>
<accession>A0A3N4KYQ3</accession>
<evidence type="ECO:0000256" key="2">
    <source>
        <dbReference type="SAM" id="SignalP"/>
    </source>
</evidence>
<feature type="compositionally biased region" description="Basic and acidic residues" evidence="1">
    <location>
        <begin position="118"/>
        <end position="128"/>
    </location>
</feature>
<feature type="region of interest" description="Disordered" evidence="1">
    <location>
        <begin position="51"/>
        <end position="128"/>
    </location>
</feature>
<dbReference type="Proteomes" id="UP000277580">
    <property type="component" value="Unassembled WGS sequence"/>
</dbReference>
<dbReference type="AlphaFoldDB" id="A0A3N4KYQ3"/>
<organism evidence="3 4">
    <name type="scientific">Morchella conica CCBAS932</name>
    <dbReference type="NCBI Taxonomy" id="1392247"/>
    <lineage>
        <taxon>Eukaryota</taxon>
        <taxon>Fungi</taxon>
        <taxon>Dikarya</taxon>
        <taxon>Ascomycota</taxon>
        <taxon>Pezizomycotina</taxon>
        <taxon>Pezizomycetes</taxon>
        <taxon>Pezizales</taxon>
        <taxon>Morchellaceae</taxon>
        <taxon>Morchella</taxon>
    </lineage>
</organism>